<feature type="signal peptide" evidence="1">
    <location>
        <begin position="1"/>
        <end position="27"/>
    </location>
</feature>
<proteinExistence type="predicted"/>
<dbReference type="RefSeq" id="XP_001422102.1">
    <property type="nucleotide sequence ID" value="XM_001422065.1"/>
</dbReference>
<dbReference type="Proteomes" id="UP000001568">
    <property type="component" value="Chromosome 17"/>
</dbReference>
<evidence type="ECO:0000256" key="1">
    <source>
        <dbReference type="SAM" id="SignalP"/>
    </source>
</evidence>
<feature type="chain" id="PRO_5002671949" evidence="1">
    <location>
        <begin position="28"/>
        <end position="152"/>
    </location>
</feature>
<evidence type="ECO:0000313" key="2">
    <source>
        <dbReference type="EMBL" id="ABP00419.1"/>
    </source>
</evidence>
<organism evidence="2 3">
    <name type="scientific">Ostreococcus lucimarinus (strain CCE9901)</name>
    <dbReference type="NCBI Taxonomy" id="436017"/>
    <lineage>
        <taxon>Eukaryota</taxon>
        <taxon>Viridiplantae</taxon>
        <taxon>Chlorophyta</taxon>
        <taxon>Mamiellophyceae</taxon>
        <taxon>Mamiellales</taxon>
        <taxon>Bathycoccaceae</taxon>
        <taxon>Ostreococcus</taxon>
    </lineage>
</organism>
<reference evidence="2 3" key="1">
    <citation type="journal article" date="2007" name="Proc. Natl. Acad. Sci. U.S.A.">
        <title>The tiny eukaryote Ostreococcus provides genomic insights into the paradox of plankton speciation.</title>
        <authorList>
            <person name="Palenik B."/>
            <person name="Grimwood J."/>
            <person name="Aerts A."/>
            <person name="Rouze P."/>
            <person name="Salamov A."/>
            <person name="Putnam N."/>
            <person name="Dupont C."/>
            <person name="Jorgensen R."/>
            <person name="Derelle E."/>
            <person name="Rombauts S."/>
            <person name="Zhou K."/>
            <person name="Otillar R."/>
            <person name="Merchant S.S."/>
            <person name="Podell S."/>
            <person name="Gaasterland T."/>
            <person name="Napoli C."/>
            <person name="Gendler K."/>
            <person name="Manuell A."/>
            <person name="Tai V."/>
            <person name="Vallon O."/>
            <person name="Piganeau G."/>
            <person name="Jancek S."/>
            <person name="Heijde M."/>
            <person name="Jabbari K."/>
            <person name="Bowler C."/>
            <person name="Lohr M."/>
            <person name="Robbens S."/>
            <person name="Werner G."/>
            <person name="Dubchak I."/>
            <person name="Pazour G.J."/>
            <person name="Ren Q."/>
            <person name="Paulsen I."/>
            <person name="Delwiche C."/>
            <person name="Schmutz J."/>
            <person name="Rokhsar D."/>
            <person name="Van de Peer Y."/>
            <person name="Moreau H."/>
            <person name="Grigoriev I.V."/>
        </authorList>
    </citation>
    <scope>NUCLEOTIDE SEQUENCE [LARGE SCALE GENOMIC DNA]</scope>
    <source>
        <strain evidence="2 3">CCE9901</strain>
    </source>
</reference>
<sequence>MPKDNRGLSGVRATAVFLLLRAWYCEAARPLRPYEAPLVAPFVAPEALIKWQPAEWSIALAPSSEDPYVPSTNADDAIVAESLDLTDESLDLTDVSRVSHGHAARLWRAFANRARDVSIEPIAAAVAIKREGWTGGSIQSSASFAVVDDARD</sequence>
<dbReference type="KEGG" id="olu:OSTLU_93930"/>
<protein>
    <submittedName>
        <fullName evidence="2">Uncharacterized protein</fullName>
    </submittedName>
</protein>
<dbReference type="Gramene" id="ABP00419">
    <property type="protein sequence ID" value="ABP00419"/>
    <property type="gene ID" value="OSTLU_93930"/>
</dbReference>
<dbReference type="AlphaFoldDB" id="A4S9P2"/>
<name>A4S9P2_OSTLU</name>
<keyword evidence="1" id="KW-0732">Signal</keyword>
<evidence type="ECO:0000313" key="3">
    <source>
        <dbReference type="Proteomes" id="UP000001568"/>
    </source>
</evidence>
<keyword evidence="3" id="KW-1185">Reference proteome</keyword>
<gene>
    <name evidence="2" type="ORF">OSTLU_93930</name>
</gene>
<dbReference type="GeneID" id="5006160"/>
<accession>A4S9P2</accession>
<dbReference type="EMBL" id="CP000597">
    <property type="protein sequence ID" value="ABP00419.1"/>
    <property type="molecule type" value="Genomic_DNA"/>
</dbReference>
<dbReference type="HOGENOM" id="CLU_1725351_0_0_1"/>